<protein>
    <submittedName>
        <fullName evidence="1">Uncharacterized protein</fullName>
    </submittedName>
</protein>
<evidence type="ECO:0000313" key="2">
    <source>
        <dbReference type="Proteomes" id="UP001153148"/>
    </source>
</evidence>
<name>A0ABN7P482_TIMPD</name>
<organism evidence="1 2">
    <name type="scientific">Timema podura</name>
    <name type="common">Walking stick</name>
    <dbReference type="NCBI Taxonomy" id="61482"/>
    <lineage>
        <taxon>Eukaryota</taxon>
        <taxon>Metazoa</taxon>
        <taxon>Ecdysozoa</taxon>
        <taxon>Arthropoda</taxon>
        <taxon>Hexapoda</taxon>
        <taxon>Insecta</taxon>
        <taxon>Pterygota</taxon>
        <taxon>Neoptera</taxon>
        <taxon>Polyneoptera</taxon>
        <taxon>Phasmatodea</taxon>
        <taxon>Timematodea</taxon>
        <taxon>Timematoidea</taxon>
        <taxon>Timematidae</taxon>
        <taxon>Timema</taxon>
    </lineage>
</organism>
<feature type="non-terminal residue" evidence="1">
    <location>
        <position position="88"/>
    </location>
</feature>
<proteinExistence type="predicted"/>
<gene>
    <name evidence="1" type="ORF">TPAB3V08_LOCUS9608</name>
</gene>
<comment type="caution">
    <text evidence="1">The sequence shown here is derived from an EMBL/GenBank/DDBJ whole genome shotgun (WGS) entry which is preliminary data.</text>
</comment>
<keyword evidence="2" id="KW-1185">Reference proteome</keyword>
<sequence length="88" mass="10313">MAELFVSLRNLEESRKSYILSPRSEQNVIQGEIRKNNLQDWKATLRQVNERSDASLLTEAVKVKDILGQQLLSYHQCDVQSDFQREIY</sequence>
<evidence type="ECO:0000313" key="1">
    <source>
        <dbReference type="EMBL" id="CAG2062658.1"/>
    </source>
</evidence>
<reference evidence="1" key="1">
    <citation type="submission" date="2021-03" db="EMBL/GenBank/DDBJ databases">
        <authorList>
            <person name="Tran Van P."/>
        </authorList>
    </citation>
    <scope>NUCLEOTIDE SEQUENCE</scope>
</reference>
<dbReference type="Proteomes" id="UP001153148">
    <property type="component" value="Unassembled WGS sequence"/>
</dbReference>
<accession>A0ABN7P482</accession>
<dbReference type="EMBL" id="CAJPIN010021549">
    <property type="protein sequence ID" value="CAG2062658.1"/>
    <property type="molecule type" value="Genomic_DNA"/>
</dbReference>